<sequence>MLRLSPLPAPSPCMSELNNNMRQCYSQVGLNPDLFTPSGSQMTGAVIGENREIAGKFCRNRVNLFECMRKTLDSCPGAREIMSLSGYDHDSLEKGIDVLCHDVNVYVKGLVCFQNPSPQVQACVDTMVGRITDLTARQLQQPMPMDQFYNQFCQSRIQHMECDLGAWKGQCERAAIGLKNEFECNLLPSRCRRDATLQSKLQQTCAIQNFARELRSGATSSEFIGFDMDFVLFLLAMFPSFALGQVARSQNVQSACAQAGRIAVSQCFKSNGSFQMTDVISLLSNRTQRPLSLNSDQLRRRICQNQSEIITCMSKNINGLQNTQHCSTQNDFKRLEQETVGFINRIQTTCGHGQVLCTSFADCQVIATQRNQTHDTCAPLRRNAVAMCFQSNGGFKMQNVITLLSNGSQETIPPVVNQLIENMCRDPPNKYKSTSQRL</sequence>
<reference evidence="1" key="1">
    <citation type="journal article" date="2021" name="Genome Biol. Evol.">
        <title>A High-Quality Reference Genome for a Parasitic Bivalve with Doubly Uniparental Inheritance (Bivalvia: Unionida).</title>
        <authorList>
            <person name="Smith C.H."/>
        </authorList>
    </citation>
    <scope>NUCLEOTIDE SEQUENCE</scope>
    <source>
        <strain evidence="1">CHS0354</strain>
    </source>
</reference>
<name>A0AAE0VGZ8_9BIVA</name>
<keyword evidence="2" id="KW-1185">Reference proteome</keyword>
<organism evidence="1 2">
    <name type="scientific">Potamilus streckersoni</name>
    <dbReference type="NCBI Taxonomy" id="2493646"/>
    <lineage>
        <taxon>Eukaryota</taxon>
        <taxon>Metazoa</taxon>
        <taxon>Spiralia</taxon>
        <taxon>Lophotrochozoa</taxon>
        <taxon>Mollusca</taxon>
        <taxon>Bivalvia</taxon>
        <taxon>Autobranchia</taxon>
        <taxon>Heteroconchia</taxon>
        <taxon>Palaeoheterodonta</taxon>
        <taxon>Unionida</taxon>
        <taxon>Unionoidea</taxon>
        <taxon>Unionidae</taxon>
        <taxon>Ambleminae</taxon>
        <taxon>Lampsilini</taxon>
        <taxon>Potamilus</taxon>
    </lineage>
</organism>
<reference evidence="1" key="2">
    <citation type="journal article" date="2021" name="Genome Biol. Evol.">
        <title>Developing a high-quality reference genome for a parasitic bivalve with doubly uniparental inheritance (Bivalvia: Unionida).</title>
        <authorList>
            <person name="Smith C.H."/>
        </authorList>
    </citation>
    <scope>NUCLEOTIDE SEQUENCE</scope>
    <source>
        <strain evidence="1">CHS0354</strain>
        <tissue evidence="1">Mantle</tissue>
    </source>
</reference>
<dbReference type="EMBL" id="JAEAOA010000958">
    <property type="protein sequence ID" value="KAK3577918.1"/>
    <property type="molecule type" value="Genomic_DNA"/>
</dbReference>
<protein>
    <submittedName>
        <fullName evidence="1">Uncharacterized protein</fullName>
    </submittedName>
</protein>
<comment type="caution">
    <text evidence="1">The sequence shown here is derived from an EMBL/GenBank/DDBJ whole genome shotgun (WGS) entry which is preliminary data.</text>
</comment>
<gene>
    <name evidence="1" type="ORF">CHS0354_015468</name>
</gene>
<proteinExistence type="predicted"/>
<evidence type="ECO:0000313" key="2">
    <source>
        <dbReference type="Proteomes" id="UP001195483"/>
    </source>
</evidence>
<dbReference type="AlphaFoldDB" id="A0AAE0VGZ8"/>
<evidence type="ECO:0000313" key="1">
    <source>
        <dbReference type="EMBL" id="KAK3577918.1"/>
    </source>
</evidence>
<accession>A0AAE0VGZ8</accession>
<dbReference type="Proteomes" id="UP001195483">
    <property type="component" value="Unassembled WGS sequence"/>
</dbReference>
<reference evidence="1" key="3">
    <citation type="submission" date="2023-05" db="EMBL/GenBank/DDBJ databases">
        <authorList>
            <person name="Smith C.H."/>
        </authorList>
    </citation>
    <scope>NUCLEOTIDE SEQUENCE</scope>
    <source>
        <strain evidence="1">CHS0354</strain>
        <tissue evidence="1">Mantle</tissue>
    </source>
</reference>